<evidence type="ECO:0000256" key="6">
    <source>
        <dbReference type="ARBA" id="ARBA00022777"/>
    </source>
</evidence>
<feature type="transmembrane region" description="Helical" evidence="10">
    <location>
        <begin position="32"/>
        <end position="53"/>
    </location>
</feature>
<proteinExistence type="predicted"/>
<comment type="catalytic activity">
    <reaction evidence="1">
        <text>ATP + protein L-histidine = ADP + protein N-phospho-L-histidine.</text>
        <dbReference type="EC" id="2.7.13.3"/>
    </reaction>
</comment>
<protein>
    <recommendedName>
        <fullName evidence="2">histidine kinase</fullName>
        <ecNumber evidence="2">2.7.13.3</ecNumber>
    </recommendedName>
</protein>
<keyword evidence="3" id="KW-0597">Phosphoprotein</keyword>
<keyword evidence="10" id="KW-0812">Transmembrane</keyword>
<reference evidence="12 13" key="1">
    <citation type="submission" date="2018-08" db="EMBL/GenBank/DDBJ databases">
        <title>Sequencing the genomes of 1000 actinobacteria strains.</title>
        <authorList>
            <person name="Klenk H.-P."/>
        </authorList>
    </citation>
    <scope>NUCLEOTIDE SEQUENCE [LARGE SCALE GENOMIC DNA]</scope>
    <source>
        <strain evidence="12 13">DSM 44099</strain>
    </source>
</reference>
<dbReference type="PANTHER" id="PTHR24421">
    <property type="entry name" value="NITRATE/NITRITE SENSOR PROTEIN NARX-RELATED"/>
    <property type="match status" value="1"/>
</dbReference>
<keyword evidence="7" id="KW-0067">ATP-binding</keyword>
<comment type="caution">
    <text evidence="12">The sequence shown here is derived from an EMBL/GenBank/DDBJ whole genome shotgun (WGS) entry which is preliminary data.</text>
</comment>
<dbReference type="AlphaFoldDB" id="A0A3D9ZPA6"/>
<evidence type="ECO:0000256" key="7">
    <source>
        <dbReference type="ARBA" id="ARBA00022840"/>
    </source>
</evidence>
<dbReference type="InterPro" id="IPR050482">
    <property type="entry name" value="Sensor_HK_TwoCompSys"/>
</dbReference>
<evidence type="ECO:0000256" key="4">
    <source>
        <dbReference type="ARBA" id="ARBA00022679"/>
    </source>
</evidence>
<dbReference type="InterPro" id="IPR011712">
    <property type="entry name" value="Sig_transdc_His_kin_sub3_dim/P"/>
</dbReference>
<dbReference type="PANTHER" id="PTHR24421:SF10">
    <property type="entry name" value="NITRATE_NITRITE SENSOR PROTEIN NARQ"/>
    <property type="match status" value="1"/>
</dbReference>
<feature type="domain" description="Signal transduction histidine kinase subgroup 3 dimerisation and phosphoacceptor" evidence="11">
    <location>
        <begin position="191"/>
        <end position="257"/>
    </location>
</feature>
<keyword evidence="4" id="KW-0808">Transferase</keyword>
<dbReference type="Proteomes" id="UP000256913">
    <property type="component" value="Unassembled WGS sequence"/>
</dbReference>
<evidence type="ECO:0000256" key="1">
    <source>
        <dbReference type="ARBA" id="ARBA00000085"/>
    </source>
</evidence>
<dbReference type="CDD" id="cd16917">
    <property type="entry name" value="HATPase_UhpB-NarQ-NarX-like"/>
    <property type="match status" value="1"/>
</dbReference>
<feature type="transmembrane region" description="Helical" evidence="10">
    <location>
        <begin position="136"/>
        <end position="155"/>
    </location>
</feature>
<dbReference type="SUPFAM" id="SSF55874">
    <property type="entry name" value="ATPase domain of HSP90 chaperone/DNA topoisomerase II/histidine kinase"/>
    <property type="match status" value="1"/>
</dbReference>
<sequence>MIGRTLAGQSILIAVVCMAVDGAGAAMTGLPVHWPAGAALAVLVVVVDAALALPVRLSGWVATAHAAAVVVTAVVVRITVNLHGTGGHQISVGESHVGALVAGYRAGAWLRRWPSLLSLGALVVGMAASRCFHPGASVLSVVMVAATNALLPWLVGRYTTGRRAYIDELQHRSENERRDAEAAVEAAVSRERSAIARDLHDVISHHVSAIGMHAGAARLGLTARGTGDRVTGSLSAVEAASRAAMVDLRKLLDVLHGTSDGANQPGLANLDELVTGVRPAGPAVRLTVHGGSRPLPGSLDVALYRVAQEMLTNALRHGDGTTVDLEIRYRTDAVTVAARNGIGRGARVAALASDGRGLAGIRTRAAMFDGSVNYGPDESRKRWETSVTVSTGSLEGAS</sequence>
<dbReference type="GO" id="GO:0046983">
    <property type="term" value="F:protein dimerization activity"/>
    <property type="evidence" value="ECO:0007669"/>
    <property type="project" value="InterPro"/>
</dbReference>
<evidence type="ECO:0000313" key="12">
    <source>
        <dbReference type="EMBL" id="REF99017.1"/>
    </source>
</evidence>
<dbReference type="Pfam" id="PF07730">
    <property type="entry name" value="HisKA_3"/>
    <property type="match status" value="1"/>
</dbReference>
<accession>A0A3D9ZPA6</accession>
<dbReference type="Gene3D" id="1.20.5.1930">
    <property type="match status" value="1"/>
</dbReference>
<dbReference type="InterPro" id="IPR036890">
    <property type="entry name" value="HATPase_C_sf"/>
</dbReference>
<evidence type="ECO:0000256" key="9">
    <source>
        <dbReference type="SAM" id="MobiDB-lite"/>
    </source>
</evidence>
<evidence type="ECO:0000313" key="13">
    <source>
        <dbReference type="Proteomes" id="UP000256913"/>
    </source>
</evidence>
<keyword evidence="5" id="KW-0547">Nucleotide-binding</keyword>
<feature type="transmembrane region" description="Helical" evidence="10">
    <location>
        <begin position="60"/>
        <end position="80"/>
    </location>
</feature>
<dbReference type="GO" id="GO:0005524">
    <property type="term" value="F:ATP binding"/>
    <property type="evidence" value="ECO:0007669"/>
    <property type="project" value="UniProtKB-KW"/>
</dbReference>
<evidence type="ECO:0000256" key="5">
    <source>
        <dbReference type="ARBA" id="ARBA00022741"/>
    </source>
</evidence>
<evidence type="ECO:0000256" key="3">
    <source>
        <dbReference type="ARBA" id="ARBA00022553"/>
    </source>
</evidence>
<feature type="region of interest" description="Disordered" evidence="9">
    <location>
        <begin position="377"/>
        <end position="398"/>
    </location>
</feature>
<evidence type="ECO:0000256" key="2">
    <source>
        <dbReference type="ARBA" id="ARBA00012438"/>
    </source>
</evidence>
<keyword evidence="10" id="KW-0472">Membrane</keyword>
<name>A0A3D9ZPA6_9ACTN</name>
<keyword evidence="6 12" id="KW-0418">Kinase</keyword>
<dbReference type="GO" id="GO:0000155">
    <property type="term" value="F:phosphorelay sensor kinase activity"/>
    <property type="evidence" value="ECO:0007669"/>
    <property type="project" value="InterPro"/>
</dbReference>
<dbReference type="GO" id="GO:0016020">
    <property type="term" value="C:membrane"/>
    <property type="evidence" value="ECO:0007669"/>
    <property type="project" value="InterPro"/>
</dbReference>
<evidence type="ECO:0000256" key="8">
    <source>
        <dbReference type="ARBA" id="ARBA00023012"/>
    </source>
</evidence>
<gene>
    <name evidence="12" type="ORF">DFJ67_5043</name>
</gene>
<evidence type="ECO:0000256" key="10">
    <source>
        <dbReference type="SAM" id="Phobius"/>
    </source>
</evidence>
<dbReference type="EMBL" id="QUMQ01000001">
    <property type="protein sequence ID" value="REF99017.1"/>
    <property type="molecule type" value="Genomic_DNA"/>
</dbReference>
<keyword evidence="13" id="KW-1185">Reference proteome</keyword>
<dbReference type="Gene3D" id="3.30.565.10">
    <property type="entry name" value="Histidine kinase-like ATPase, C-terminal domain"/>
    <property type="match status" value="1"/>
</dbReference>
<evidence type="ECO:0000259" key="11">
    <source>
        <dbReference type="Pfam" id="PF07730"/>
    </source>
</evidence>
<organism evidence="12 13">
    <name type="scientific">Asanoa ferruginea</name>
    <dbReference type="NCBI Taxonomy" id="53367"/>
    <lineage>
        <taxon>Bacteria</taxon>
        <taxon>Bacillati</taxon>
        <taxon>Actinomycetota</taxon>
        <taxon>Actinomycetes</taxon>
        <taxon>Micromonosporales</taxon>
        <taxon>Micromonosporaceae</taxon>
        <taxon>Asanoa</taxon>
    </lineage>
</organism>
<keyword evidence="8" id="KW-0902">Two-component regulatory system</keyword>
<dbReference type="EC" id="2.7.13.3" evidence="2"/>
<feature type="compositionally biased region" description="Polar residues" evidence="9">
    <location>
        <begin position="385"/>
        <end position="398"/>
    </location>
</feature>
<keyword evidence="10" id="KW-1133">Transmembrane helix</keyword>